<dbReference type="InterPro" id="IPR001296">
    <property type="entry name" value="Glyco_trans_1"/>
</dbReference>
<dbReference type="Pfam" id="PF13439">
    <property type="entry name" value="Glyco_transf_4"/>
    <property type="match status" value="1"/>
</dbReference>
<evidence type="ECO:0008006" key="5">
    <source>
        <dbReference type="Google" id="ProtNLM"/>
    </source>
</evidence>
<gene>
    <name evidence="3" type="ORF">CFR76_11255</name>
</gene>
<feature type="domain" description="Glycosyl transferase family 1" evidence="1">
    <location>
        <begin position="1065"/>
        <end position="1208"/>
    </location>
</feature>
<dbReference type="EMBL" id="NKUB01000013">
    <property type="protein sequence ID" value="PYD69219.1"/>
    <property type="molecule type" value="Genomic_DNA"/>
</dbReference>
<evidence type="ECO:0000259" key="2">
    <source>
        <dbReference type="Pfam" id="PF13439"/>
    </source>
</evidence>
<organism evidence="3 4">
    <name type="scientific">Komagataeibacter swingsii</name>
    <dbReference type="NCBI Taxonomy" id="215220"/>
    <lineage>
        <taxon>Bacteria</taxon>
        <taxon>Pseudomonadati</taxon>
        <taxon>Pseudomonadota</taxon>
        <taxon>Alphaproteobacteria</taxon>
        <taxon>Acetobacterales</taxon>
        <taxon>Acetobacteraceae</taxon>
        <taxon>Komagataeibacter</taxon>
    </lineage>
</organism>
<keyword evidence="4" id="KW-1185">Reference proteome</keyword>
<dbReference type="AlphaFoldDB" id="A0A2V4S269"/>
<dbReference type="InterPro" id="IPR019734">
    <property type="entry name" value="TPR_rpt"/>
</dbReference>
<dbReference type="PANTHER" id="PTHR12526">
    <property type="entry name" value="GLYCOSYLTRANSFERASE"/>
    <property type="match status" value="1"/>
</dbReference>
<reference evidence="3 4" key="1">
    <citation type="submission" date="2017-07" db="EMBL/GenBank/DDBJ databases">
        <title>A draft genome sequence of Komagataeibacter swingsii LMG 22125.</title>
        <authorList>
            <person name="Skraban J."/>
            <person name="Cleenwerck I."/>
            <person name="Vandamme P."/>
            <person name="Trcek J."/>
        </authorList>
    </citation>
    <scope>NUCLEOTIDE SEQUENCE [LARGE SCALE GENOMIC DNA]</scope>
    <source>
        <strain evidence="3 4">LMG 22125</strain>
    </source>
</reference>
<dbReference type="Proteomes" id="UP000247371">
    <property type="component" value="Unassembled WGS sequence"/>
</dbReference>
<proteinExistence type="predicted"/>
<dbReference type="Pfam" id="PF13692">
    <property type="entry name" value="Glyco_trans_1_4"/>
    <property type="match status" value="1"/>
</dbReference>
<comment type="caution">
    <text evidence="3">The sequence shown here is derived from an EMBL/GenBank/DDBJ whole genome shotgun (WGS) entry which is preliminary data.</text>
</comment>
<sequence>MENKQLNSIFLSEARKSARQQDWKLAVEKYRKFLNYFPNNSKVLVQYGHALKESGFINEAVLAYERAARLDDTYDIYLQLGRGLKSQGLTDRAALAFAHAVKLGSSDSSAEKELHALGYNLHHLPQPPKFIQDEEFQQKIYNEKNIKLFGSRFNNIIKNKKFSSLDEVLYVNHLTKDFVHLFDGKYYFDSLDIGKNYEYDLNYLCIIHFILYGIDKISPINAEMAFDKEFYEENYRTLFRISDADLYRYWINFGIKHKQAPNETISILSKENFETDLFLNSIDYNFFKECKGSFPDECNKSEIIKDFISGGFLETTAVLVPNEKTAQLYKSIADRARIKGNLELSVSILEHILTWLPDDYEAIQSLGDRYYDLERYLNASWCYEKIIASNKEDRWVLQNLAGAYARMRRYKDAYDLITKASIAYPQYPMIREKRNKIIDDFFIQSVKDYESLSSIDRISEGQDIIDEYCKSVSEIIDESFSSHKKIKSVALYSLLDLKQCKFYRVDQKLEQLKSAGFEAEVFDSNKDLDKFLSSIDKFDAVIFYRLAPLPNIVPAIMGARRAGLVTFYEIDDLLFLRKDYPGSFESYAGQIDRATYNMLAMGVPLFARAMSMCDYGIASTPTLAREMKPFVQKGIVYVHRNGLGSDHERYIEYQQIKRENFPVTIFYGSGTKAHKQDFVEILEPALLELANKFGEKVKFVLMGWLPISDTFRKAAGANLTLLEPVWDIHGYWSIMRACDINVAILKPSLNVDCKSEIKWIEAALFGIPSVVSRTATYEEVIEEGRSGFMCDTVADWVQALEALVKDADLRRRVGLVAQDYIRKNYTIEKMGENLRNIFDSIPCQIRNENRKKVLIVNVFYAPQMIGGATRVVHDNVKYINKNYGDKFEIEVFTAIDEAEIDYKVNTYCNEGIRVTGVTRSVAGEVLYPYEDKRMGEIFKNHLETFKPDLVHFHCIQRLSLSVVNETRKADIPYIITAHDGWWISDNQFIIDKFGESCLYDYLDPISVLNKFGRDSFSRMQALQPALFSARNVLSVSRNFGKIYRQCGLPNVIDIENGVSDISVFDKIPSEDGRVRIAHIGGMVKHKGFHLFREAVQNNSYENIRIILVDHSKPSGYIYESIWGTTPVTIIGKVKQKDMGEIYRQIDVLVAPSIWPESFGLVTREALINNCWVIGSDRGAISENISEGKNGHIVDVSSAAGISSILRKIDLNKDVYLSSPVHQAVIKTADEQGEELISLYENIIFGSVSP</sequence>
<dbReference type="CDD" id="cd03823">
    <property type="entry name" value="GT4_ExpE7-like"/>
    <property type="match status" value="1"/>
</dbReference>
<evidence type="ECO:0000313" key="3">
    <source>
        <dbReference type="EMBL" id="PYD69219.1"/>
    </source>
</evidence>
<dbReference type="InterPro" id="IPR028098">
    <property type="entry name" value="Glyco_trans_4-like_N"/>
</dbReference>
<dbReference type="SUPFAM" id="SSF48452">
    <property type="entry name" value="TPR-like"/>
    <property type="match status" value="1"/>
</dbReference>
<evidence type="ECO:0000259" key="1">
    <source>
        <dbReference type="Pfam" id="PF00534"/>
    </source>
</evidence>
<dbReference type="SMART" id="SM00028">
    <property type="entry name" value="TPR"/>
    <property type="match status" value="4"/>
</dbReference>
<dbReference type="GO" id="GO:0016757">
    <property type="term" value="F:glycosyltransferase activity"/>
    <property type="evidence" value="ECO:0007669"/>
    <property type="project" value="InterPro"/>
</dbReference>
<feature type="domain" description="Glycosyltransferase subfamily 4-like N-terminal" evidence="2">
    <location>
        <begin position="865"/>
        <end position="1058"/>
    </location>
</feature>
<protein>
    <recommendedName>
        <fullName evidence="5">Glycosyl transferase family 1</fullName>
    </recommendedName>
</protein>
<accession>A0A2V4S269</accession>
<dbReference type="Gene3D" id="1.25.40.10">
    <property type="entry name" value="Tetratricopeptide repeat domain"/>
    <property type="match status" value="2"/>
</dbReference>
<evidence type="ECO:0000313" key="4">
    <source>
        <dbReference type="Proteomes" id="UP000247371"/>
    </source>
</evidence>
<name>A0A2V4S269_9PROT</name>
<dbReference type="Pfam" id="PF00534">
    <property type="entry name" value="Glycos_transf_1"/>
    <property type="match status" value="1"/>
</dbReference>
<dbReference type="Gene3D" id="3.40.50.2000">
    <property type="entry name" value="Glycogen Phosphorylase B"/>
    <property type="match status" value="4"/>
</dbReference>
<dbReference type="SUPFAM" id="SSF53756">
    <property type="entry name" value="UDP-Glycosyltransferase/glycogen phosphorylase"/>
    <property type="match status" value="2"/>
</dbReference>
<dbReference type="InterPro" id="IPR011990">
    <property type="entry name" value="TPR-like_helical_dom_sf"/>
</dbReference>
<dbReference type="PANTHER" id="PTHR12526:SF638">
    <property type="entry name" value="SPORE COAT PROTEIN SA"/>
    <property type="match status" value="1"/>
</dbReference>